<dbReference type="AlphaFoldDB" id="A0A8X6ICY4"/>
<feature type="compositionally biased region" description="Basic and acidic residues" evidence="1">
    <location>
        <begin position="67"/>
        <end position="80"/>
    </location>
</feature>
<reference evidence="2" key="1">
    <citation type="submission" date="2020-08" db="EMBL/GenBank/DDBJ databases">
        <title>Multicomponent nature underlies the extraordinary mechanical properties of spider dragline silk.</title>
        <authorList>
            <person name="Kono N."/>
            <person name="Nakamura H."/>
            <person name="Mori M."/>
            <person name="Yoshida Y."/>
            <person name="Ohtoshi R."/>
            <person name="Malay A.D."/>
            <person name="Moran D.A.P."/>
            <person name="Tomita M."/>
            <person name="Numata K."/>
            <person name="Arakawa K."/>
        </authorList>
    </citation>
    <scope>NUCLEOTIDE SEQUENCE</scope>
</reference>
<dbReference type="Proteomes" id="UP000887013">
    <property type="component" value="Unassembled WGS sequence"/>
</dbReference>
<feature type="compositionally biased region" description="Basic and acidic residues" evidence="1">
    <location>
        <begin position="312"/>
        <end position="323"/>
    </location>
</feature>
<feature type="region of interest" description="Disordered" evidence="1">
    <location>
        <begin position="238"/>
        <end position="323"/>
    </location>
</feature>
<sequence>MLARFSWNEENVHRKAFDVHQPHRVRGERRTPKEMKELPLRVVAGSDTKWKVSIERSKRPRLRCHQPHSERREKNSERNEGILSEGGCRARKGEAIIHTAGMDEKTSSRWDTFIFLQVLARSKRPRLRCPPTQGVTRVGRTGPSSTQAGWTEDLQVDGHFYFYRSNAARPKGPSSTKLGWTRRPPRWGHFYFYMLARSHGMRKMFIERVNRPRFDVHQPQGEGRENSKEMKEFSEGGWFQQSGKCPSKGVSLATGPSHKLGWTRRPPRVTRHNDHHPQAGMDEKTSKRNRPSMSTNHTGVNDLGLRSTTTSERGEKNSERNEGISEVVSGSDTKWKVSIERSNGPSRRIHHPHKLGWTRRPPSRWDTFIFTGITRPRPNGSIIHTSWDGREDLQERPDLRCPPTTQCEREELERNEGISSGCSGVTRPRPNGSIIHSWDGRRPQVDGTLLFLQVLARFSWNEENVHQGRT</sequence>
<accession>A0A8X6ICY4</accession>
<feature type="compositionally biased region" description="Basic and acidic residues" evidence="1">
    <location>
        <begin position="271"/>
        <end position="286"/>
    </location>
</feature>
<feature type="region of interest" description="Disordered" evidence="1">
    <location>
        <begin position="410"/>
        <end position="431"/>
    </location>
</feature>
<organism evidence="2 3">
    <name type="scientific">Nephila pilipes</name>
    <name type="common">Giant wood spider</name>
    <name type="synonym">Nephila maculata</name>
    <dbReference type="NCBI Taxonomy" id="299642"/>
    <lineage>
        <taxon>Eukaryota</taxon>
        <taxon>Metazoa</taxon>
        <taxon>Ecdysozoa</taxon>
        <taxon>Arthropoda</taxon>
        <taxon>Chelicerata</taxon>
        <taxon>Arachnida</taxon>
        <taxon>Araneae</taxon>
        <taxon>Araneomorphae</taxon>
        <taxon>Entelegynae</taxon>
        <taxon>Araneoidea</taxon>
        <taxon>Nephilidae</taxon>
        <taxon>Nephila</taxon>
    </lineage>
</organism>
<evidence type="ECO:0000256" key="1">
    <source>
        <dbReference type="SAM" id="MobiDB-lite"/>
    </source>
</evidence>
<protein>
    <submittedName>
        <fullName evidence="2">Uncharacterized protein</fullName>
    </submittedName>
</protein>
<feature type="compositionally biased region" description="Basic residues" evidence="1">
    <location>
        <begin position="261"/>
        <end position="270"/>
    </location>
</feature>
<evidence type="ECO:0000313" key="3">
    <source>
        <dbReference type="Proteomes" id="UP000887013"/>
    </source>
</evidence>
<gene>
    <name evidence="2" type="ORF">NPIL_135221</name>
</gene>
<feature type="region of interest" description="Disordered" evidence="1">
    <location>
        <begin position="60"/>
        <end position="81"/>
    </location>
</feature>
<dbReference type="EMBL" id="BMAW01043738">
    <property type="protein sequence ID" value="GFS40870.1"/>
    <property type="molecule type" value="Genomic_DNA"/>
</dbReference>
<comment type="caution">
    <text evidence="2">The sequence shown here is derived from an EMBL/GenBank/DDBJ whole genome shotgun (WGS) entry which is preliminary data.</text>
</comment>
<feature type="region of interest" description="Disordered" evidence="1">
    <location>
        <begin position="127"/>
        <end position="149"/>
    </location>
</feature>
<name>A0A8X6ICY4_NEPPI</name>
<evidence type="ECO:0000313" key="2">
    <source>
        <dbReference type="EMBL" id="GFS40870.1"/>
    </source>
</evidence>
<keyword evidence="3" id="KW-1185">Reference proteome</keyword>
<proteinExistence type="predicted"/>